<reference evidence="1" key="1">
    <citation type="submission" date="2020-04" db="EMBL/GenBank/DDBJ databases">
        <authorList>
            <person name="Broberg M."/>
        </authorList>
    </citation>
    <scope>NUCLEOTIDE SEQUENCE</scope>
</reference>
<reference evidence="1" key="2">
    <citation type="submission" date="2021-10" db="EMBL/GenBank/DDBJ databases">
        <authorList>
            <person name="Piombo E."/>
        </authorList>
    </citation>
    <scope>NUCLEOTIDE SEQUENCE</scope>
</reference>
<accession>A0ACA9UP15</accession>
<evidence type="ECO:0000313" key="1">
    <source>
        <dbReference type="EMBL" id="CAG9954810.1"/>
    </source>
</evidence>
<sequence>MEKMLKDPPRDREYGIRLVCCAITAGQRTDWIYKNLIADSSDVDLTEDISSYKRRRIDKEDWAENTAGYDEPSLYGAVHLALANVTNCQKLRPPVFGHAIRPAIGFIQAHTLQTLLNHGADPNTMKPSRTGNVKVENALCYAMQCSSEDVAMVLLTTPCNLDLNYHHKSKETLLTRAVRRGWIRVVSLLLQQDGVNPNFDIRVRPRGSRDKTPLAIAATCGYTDIVSLLLRTPRVDHGRSWLTVHCPLWLAAENGHAESVRELLDWYGRDIDLNRVVFDEDCNGHTIMSIAASRGHQHVVRVLLEFRNLDIEHPSLIATNSPMWTTITNGHFEVIDVLLEHGSMGEFGIETVAELEARAPEIRSFKVPTFLAVHLISASRDGWSVFPYLPISEELAFDVLKLLLENDQSRELYKEELYDLYLELRCSVSNLCCGNCANIRCR</sequence>
<dbReference type="EMBL" id="CADEHS020000578">
    <property type="protein sequence ID" value="CAG9954810.1"/>
    <property type="molecule type" value="Genomic_DNA"/>
</dbReference>
<dbReference type="Proteomes" id="UP000836387">
    <property type="component" value="Unassembled WGS sequence"/>
</dbReference>
<evidence type="ECO:0000313" key="2">
    <source>
        <dbReference type="Proteomes" id="UP000836387"/>
    </source>
</evidence>
<proteinExistence type="predicted"/>
<comment type="caution">
    <text evidence="1">The sequence shown here is derived from an EMBL/GenBank/DDBJ whole genome shotgun (WGS) entry which is preliminary data.</text>
</comment>
<name>A0ACA9UP15_BIOOC</name>
<organism evidence="1 2">
    <name type="scientific">Clonostachys rosea f. rosea IK726</name>
    <dbReference type="NCBI Taxonomy" id="1349383"/>
    <lineage>
        <taxon>Eukaryota</taxon>
        <taxon>Fungi</taxon>
        <taxon>Dikarya</taxon>
        <taxon>Ascomycota</taxon>
        <taxon>Pezizomycotina</taxon>
        <taxon>Sordariomycetes</taxon>
        <taxon>Hypocreomycetidae</taxon>
        <taxon>Hypocreales</taxon>
        <taxon>Bionectriaceae</taxon>
        <taxon>Clonostachys</taxon>
    </lineage>
</organism>
<keyword evidence="2" id="KW-1185">Reference proteome</keyword>
<gene>
    <name evidence="1" type="ORF">CRV2_00011423</name>
</gene>
<protein>
    <submittedName>
        <fullName evidence="1">Uncharacterized protein</fullName>
    </submittedName>
</protein>